<evidence type="ECO:0000256" key="3">
    <source>
        <dbReference type="ARBA" id="ARBA00022692"/>
    </source>
</evidence>
<accession>A0ABR2KES0</accession>
<name>A0ABR2KES0_9EUKA</name>
<comment type="subcellular location">
    <subcellularLocation>
        <location evidence="1">Membrane</location>
        <topology evidence="1">Multi-pass membrane protein</topology>
    </subcellularLocation>
</comment>
<feature type="domain" description="Endoplasmic reticulum vesicle transporter C-terminal" evidence="8">
    <location>
        <begin position="131"/>
        <end position="354"/>
    </location>
</feature>
<evidence type="ECO:0000259" key="8">
    <source>
        <dbReference type="Pfam" id="PF07970"/>
    </source>
</evidence>
<evidence type="ECO:0000256" key="1">
    <source>
        <dbReference type="ARBA" id="ARBA00004141"/>
    </source>
</evidence>
<dbReference type="InterPro" id="IPR012936">
    <property type="entry name" value="Erv_C"/>
</dbReference>
<dbReference type="EMBL" id="JAPFFF010000005">
    <property type="protein sequence ID" value="KAK8889634.1"/>
    <property type="molecule type" value="Genomic_DNA"/>
</dbReference>
<evidence type="ECO:0000259" key="9">
    <source>
        <dbReference type="Pfam" id="PF13850"/>
    </source>
</evidence>
<dbReference type="PANTHER" id="PTHR10984">
    <property type="entry name" value="ENDOPLASMIC RETICULUM-GOLGI INTERMEDIATE COMPARTMENT PROTEIN"/>
    <property type="match status" value="1"/>
</dbReference>
<evidence type="ECO:0000313" key="10">
    <source>
        <dbReference type="EMBL" id="KAK8889634.1"/>
    </source>
</evidence>
<evidence type="ECO:0000256" key="4">
    <source>
        <dbReference type="ARBA" id="ARBA00022989"/>
    </source>
</evidence>
<comment type="similarity">
    <text evidence="2">Belongs to the ERGIC family.</text>
</comment>
<evidence type="ECO:0000256" key="7">
    <source>
        <dbReference type="SAM" id="Phobius"/>
    </source>
</evidence>
<proteinExistence type="inferred from homology"/>
<protein>
    <recommendedName>
        <fullName evidence="12">Endoplasmic reticulum-Golgi intermediate compartment protein 3</fullName>
    </recommendedName>
</protein>
<comment type="caution">
    <text evidence="10">The sequence shown here is derived from an EMBL/GenBank/DDBJ whole genome shotgun (WGS) entry which is preliminary data.</text>
</comment>
<feature type="transmembrane region" description="Helical" evidence="7">
    <location>
        <begin position="331"/>
        <end position="353"/>
    </location>
</feature>
<keyword evidence="4 7" id="KW-1133">Transmembrane helix</keyword>
<evidence type="ECO:0000256" key="6">
    <source>
        <dbReference type="SAM" id="MobiDB-lite"/>
    </source>
</evidence>
<dbReference type="Pfam" id="PF13850">
    <property type="entry name" value="ERGIC_N"/>
    <property type="match status" value="1"/>
</dbReference>
<organism evidence="10 11">
    <name type="scientific">Tritrichomonas musculus</name>
    <dbReference type="NCBI Taxonomy" id="1915356"/>
    <lineage>
        <taxon>Eukaryota</taxon>
        <taxon>Metamonada</taxon>
        <taxon>Parabasalia</taxon>
        <taxon>Tritrichomonadida</taxon>
        <taxon>Tritrichomonadidae</taxon>
        <taxon>Tritrichomonas</taxon>
    </lineage>
</organism>
<dbReference type="PANTHER" id="PTHR10984:SF25">
    <property type="entry name" value="ENDOPLASMIC RETICULUM-GOLGI INTERMEDIATE COMPARTMENT PROTEIN 3"/>
    <property type="match status" value="1"/>
</dbReference>
<feature type="transmembrane region" description="Helical" evidence="7">
    <location>
        <begin position="30"/>
        <end position="50"/>
    </location>
</feature>
<keyword evidence="3 7" id="KW-0812">Transmembrane</keyword>
<dbReference type="Pfam" id="PF07970">
    <property type="entry name" value="COPIIcoated_ERV"/>
    <property type="match status" value="1"/>
</dbReference>
<feature type="region of interest" description="Disordered" evidence="6">
    <location>
        <begin position="362"/>
        <end position="383"/>
    </location>
</feature>
<feature type="domain" description="Endoplasmic reticulum vesicle transporter N-terminal" evidence="9">
    <location>
        <begin position="6"/>
        <end position="98"/>
    </location>
</feature>
<reference evidence="10 11" key="1">
    <citation type="submission" date="2024-04" db="EMBL/GenBank/DDBJ databases">
        <title>Tritrichomonas musculus Genome.</title>
        <authorList>
            <person name="Alves-Ferreira E."/>
            <person name="Grigg M."/>
            <person name="Lorenzi H."/>
            <person name="Galac M."/>
        </authorList>
    </citation>
    <scope>NUCLEOTIDE SEQUENCE [LARGE SCALE GENOMIC DNA]</scope>
    <source>
        <strain evidence="10 11">EAF2021</strain>
    </source>
</reference>
<evidence type="ECO:0000256" key="2">
    <source>
        <dbReference type="ARBA" id="ARBA00005648"/>
    </source>
</evidence>
<keyword evidence="5 7" id="KW-0472">Membrane</keyword>
<keyword evidence="11" id="KW-1185">Reference proteome</keyword>
<dbReference type="InterPro" id="IPR039542">
    <property type="entry name" value="Erv_N"/>
</dbReference>
<evidence type="ECO:0000313" key="11">
    <source>
        <dbReference type="Proteomes" id="UP001470230"/>
    </source>
</evidence>
<dbReference type="InterPro" id="IPR045888">
    <property type="entry name" value="Erv"/>
</dbReference>
<feature type="transmembrane region" description="Helical" evidence="7">
    <location>
        <begin position="302"/>
        <end position="319"/>
    </location>
</feature>
<gene>
    <name evidence="10" type="ORF">M9Y10_034386</name>
</gene>
<evidence type="ECO:0000256" key="5">
    <source>
        <dbReference type="ARBA" id="ARBA00023136"/>
    </source>
</evidence>
<sequence length="383" mass="43733">MSSFFESIDLFDKVPQREDFTKETKYGHRLSITLFYIGSFLVIFEIIHYFVPDYIRELSIKQTNRNENKLVNISLSILVNLPCFFLHLDSIDSLGYNQLNINTTASFIRITREGREINRTKYFLEDVCQPCHGLLPEGYCCNSCEKLMTISNYFHKTPTPEKWPQCNKSQGDSIKKKAEMKANIGSPSEKCLVKGKISVNKVPGSFHIAPGRNVKSLPGHVHDTNFQFPHFDLSHSIHRLRFGPKVPRASNPLDDVNIHQLVNIPVFYKYTMIVTPIKFYKNGKFITKSFEYTSMAARYPVTFLRAGMVPGIFFSYSFTPYTITVKGTSPSLLHAVASTTGMLSGMYAIASLLDEFFSKMEAKQSNREDEGEIEKTAEDQKEQ</sequence>
<evidence type="ECO:0008006" key="12">
    <source>
        <dbReference type="Google" id="ProtNLM"/>
    </source>
</evidence>
<dbReference type="Proteomes" id="UP001470230">
    <property type="component" value="Unassembled WGS sequence"/>
</dbReference>